<feature type="binding site" evidence="6">
    <location>
        <position position="152"/>
    </location>
    <ligand>
        <name>Zn(2+)</name>
        <dbReference type="ChEBI" id="CHEBI:29105"/>
        <label>1</label>
    </ligand>
</feature>
<feature type="binding site" evidence="6">
    <location>
        <position position="62"/>
    </location>
    <ligand>
        <name>Zn(2+)</name>
        <dbReference type="ChEBI" id="CHEBI:29105"/>
        <label>1</label>
    </ligand>
</feature>
<keyword evidence="9" id="KW-1185">Reference proteome</keyword>
<dbReference type="SUPFAM" id="SSF51556">
    <property type="entry name" value="Metallo-dependent hydrolases"/>
    <property type="match status" value="1"/>
</dbReference>
<dbReference type="AlphaFoldDB" id="A0A4R1MR66"/>
<dbReference type="GO" id="GO:0006145">
    <property type="term" value="P:purine nucleobase catabolic process"/>
    <property type="evidence" value="ECO:0007669"/>
    <property type="project" value="TreeGrafter"/>
</dbReference>
<dbReference type="EMBL" id="SMGQ01000014">
    <property type="protein sequence ID" value="TCK92383.1"/>
    <property type="molecule type" value="Genomic_DNA"/>
</dbReference>
<dbReference type="GO" id="GO:0004038">
    <property type="term" value="F:allantoinase activity"/>
    <property type="evidence" value="ECO:0007669"/>
    <property type="project" value="TreeGrafter"/>
</dbReference>
<feature type="binding site" evidence="6">
    <location>
        <position position="278"/>
    </location>
    <ligand>
        <name>substrate</name>
    </ligand>
</feature>
<protein>
    <recommendedName>
        <fullName evidence="6">Dihydroorotase</fullName>
        <shortName evidence="6">DHOase</shortName>
        <ecNumber evidence="6">3.5.2.3</ecNumber>
    </recommendedName>
</protein>
<evidence type="ECO:0000313" key="9">
    <source>
        <dbReference type="Proteomes" id="UP000294545"/>
    </source>
</evidence>
<evidence type="ECO:0000313" key="8">
    <source>
        <dbReference type="EMBL" id="TCK92383.1"/>
    </source>
</evidence>
<dbReference type="InterPro" id="IPR004722">
    <property type="entry name" value="DHOase"/>
</dbReference>
<sequence length="424" mass="46297">MKTLIKNGHVIDPATHKEGAYDILIEGDKIAKVEKNIQEEADKVIDANNAWVVPGLIDMHVHLREPGFEHKETIKTGSKSGAKGGFTTICTMPNTNPIIDNEYMVEYLNLKASRDSAINILPIGSVTKGQKGEELANIGNMAKAGICGISEDGHTVMNAGIYKKAMTYSKMFDLIVFAHCEDKDLVGKGVMNAGDKALSLGLAGISNDVEDVITSRDIILARQTGTKLHLCHISTKGSLKLLERAKEDKIDVTGEVCPHHFILTDEDVDGFDTNYKMNPPLRSKVDVEALKEGLKKDIIDIIATDHAPHHYDEKNTTFDEAPFGIVGLETAVPLTITALVNKGIITPKQMVEKMSYNPAKRLGLDKGSLAEGKTADITIINPNKKHTIDVNTFVSKGKNSPFHNYEVRGMVTHTMVSGKVVFES</sequence>
<keyword evidence="4 6" id="KW-0378">Hydrolase</keyword>
<dbReference type="GO" id="GO:0005737">
    <property type="term" value="C:cytoplasm"/>
    <property type="evidence" value="ECO:0007669"/>
    <property type="project" value="TreeGrafter"/>
</dbReference>
<evidence type="ECO:0000256" key="1">
    <source>
        <dbReference type="ARBA" id="ARBA00002368"/>
    </source>
</evidence>
<dbReference type="NCBIfam" id="TIGR00857">
    <property type="entry name" value="pyrC_multi"/>
    <property type="match status" value="1"/>
</dbReference>
<evidence type="ECO:0000256" key="5">
    <source>
        <dbReference type="ARBA" id="ARBA00022975"/>
    </source>
</evidence>
<feature type="binding site" evidence="6">
    <location>
        <position position="179"/>
    </location>
    <ligand>
        <name>Zn(2+)</name>
        <dbReference type="ChEBI" id="CHEBI:29105"/>
        <label>2</label>
    </ligand>
</feature>
<gene>
    <name evidence="6" type="primary">pyrC</name>
    <name evidence="8" type="ORF">EDC19_2118</name>
</gene>
<dbReference type="InterPro" id="IPR024403">
    <property type="entry name" value="DHOase_cat"/>
</dbReference>
<comment type="caution">
    <text evidence="8">The sequence shown here is derived from an EMBL/GenBank/DDBJ whole genome shotgun (WGS) entry which is preliminary data.</text>
</comment>
<dbReference type="InterPro" id="IPR011059">
    <property type="entry name" value="Metal-dep_hydrolase_composite"/>
</dbReference>
<keyword evidence="6" id="KW-0862">Zinc</keyword>
<evidence type="ECO:0000259" key="7">
    <source>
        <dbReference type="Pfam" id="PF12890"/>
    </source>
</evidence>
<accession>A0A4R1MR66</accession>
<feature type="binding site" evidence="6">
    <location>
        <position position="305"/>
    </location>
    <ligand>
        <name>Zn(2+)</name>
        <dbReference type="ChEBI" id="CHEBI:29105"/>
        <label>1</label>
    </ligand>
</feature>
<proteinExistence type="inferred from homology"/>
<feature type="binding site" evidence="6">
    <location>
        <position position="152"/>
    </location>
    <ligand>
        <name>Zn(2+)</name>
        <dbReference type="ChEBI" id="CHEBI:29105"/>
        <label>2</label>
    </ligand>
</feature>
<dbReference type="InterPro" id="IPR032466">
    <property type="entry name" value="Metal_Hydrolase"/>
</dbReference>
<keyword evidence="5 6" id="KW-0665">Pyrimidine biosynthesis</keyword>
<dbReference type="SUPFAM" id="SSF51338">
    <property type="entry name" value="Composite domain of metallo-dependent hydrolases"/>
    <property type="match status" value="1"/>
</dbReference>
<comment type="catalytic activity">
    <reaction evidence="6">
        <text>(S)-dihydroorotate + H2O = N-carbamoyl-L-aspartate + H(+)</text>
        <dbReference type="Rhea" id="RHEA:24296"/>
        <dbReference type="ChEBI" id="CHEBI:15377"/>
        <dbReference type="ChEBI" id="CHEBI:15378"/>
        <dbReference type="ChEBI" id="CHEBI:30864"/>
        <dbReference type="ChEBI" id="CHEBI:32814"/>
        <dbReference type="EC" id="3.5.2.3"/>
    </reaction>
</comment>
<dbReference type="PANTHER" id="PTHR43668:SF2">
    <property type="entry name" value="ALLANTOINASE"/>
    <property type="match status" value="1"/>
</dbReference>
<name>A0A4R1MR66_9FIRM</name>
<reference evidence="8 9" key="1">
    <citation type="submission" date="2019-03" db="EMBL/GenBank/DDBJ databases">
        <title>Genomic Encyclopedia of Type Strains, Phase IV (KMG-IV): sequencing the most valuable type-strain genomes for metagenomic binning, comparative biology and taxonomic classification.</title>
        <authorList>
            <person name="Goeker M."/>
        </authorList>
    </citation>
    <scope>NUCLEOTIDE SEQUENCE [LARGE SCALE GENOMIC DNA]</scope>
    <source>
        <strain evidence="8 9">DSM 24176</strain>
    </source>
</reference>
<dbReference type="PROSITE" id="PS00483">
    <property type="entry name" value="DIHYDROOROTASE_2"/>
    <property type="match status" value="1"/>
</dbReference>
<dbReference type="OrthoDB" id="9765462at2"/>
<dbReference type="Pfam" id="PF12890">
    <property type="entry name" value="DHOase"/>
    <property type="match status" value="1"/>
</dbReference>
<dbReference type="UniPathway" id="UPA00070">
    <property type="reaction ID" value="UER00117"/>
</dbReference>
<dbReference type="InterPro" id="IPR002195">
    <property type="entry name" value="Dihydroorotase_CS"/>
</dbReference>
<comment type="cofactor">
    <cofactor evidence="6">
        <name>Zn(2+)</name>
        <dbReference type="ChEBI" id="CHEBI:29105"/>
    </cofactor>
    <text evidence="6">Binds 2 Zn(2+) ions per subunit.</text>
</comment>
<dbReference type="RefSeq" id="WP_132282821.1">
    <property type="nucleotide sequence ID" value="NZ_SMGQ01000014.1"/>
</dbReference>
<feature type="domain" description="Dihydroorotase catalytic" evidence="7">
    <location>
        <begin position="52"/>
        <end position="237"/>
    </location>
</feature>
<dbReference type="GO" id="GO:0044205">
    <property type="term" value="P:'de novo' UMP biosynthetic process"/>
    <property type="evidence" value="ECO:0007669"/>
    <property type="project" value="UniProtKB-UniRule"/>
</dbReference>
<evidence type="ECO:0000256" key="6">
    <source>
        <dbReference type="HAMAP-Rule" id="MF_00220"/>
    </source>
</evidence>
<comment type="similarity">
    <text evidence="2 6">Belongs to the metallo-dependent hydrolases superfamily. DHOase family. Class I DHOase subfamily.</text>
</comment>
<feature type="binding site" evidence="6">
    <location>
        <position position="232"/>
    </location>
    <ligand>
        <name>Zn(2+)</name>
        <dbReference type="ChEBI" id="CHEBI:29105"/>
        <label>2</label>
    </ligand>
</feature>
<dbReference type="GO" id="GO:0004151">
    <property type="term" value="F:dihydroorotase activity"/>
    <property type="evidence" value="ECO:0007669"/>
    <property type="project" value="UniProtKB-UniRule"/>
</dbReference>
<evidence type="ECO:0000256" key="2">
    <source>
        <dbReference type="ARBA" id="ARBA00010286"/>
    </source>
</evidence>
<dbReference type="Proteomes" id="UP000294545">
    <property type="component" value="Unassembled WGS sequence"/>
</dbReference>
<dbReference type="PANTHER" id="PTHR43668">
    <property type="entry name" value="ALLANTOINASE"/>
    <property type="match status" value="1"/>
</dbReference>
<feature type="binding site" evidence="6">
    <location>
        <position position="94"/>
    </location>
    <ligand>
        <name>substrate</name>
    </ligand>
</feature>
<comment type="function">
    <text evidence="1 6">Catalyzes the reversible cyclization of carbamoyl aspartate to dihydroorotate.</text>
</comment>
<feature type="binding site" evidence="6">
    <location>
        <begin position="62"/>
        <end position="64"/>
    </location>
    <ligand>
        <name>substrate</name>
    </ligand>
</feature>
<keyword evidence="3 6" id="KW-0479">Metal-binding</keyword>
<dbReference type="Gene3D" id="3.20.20.140">
    <property type="entry name" value="Metal-dependent hydrolases"/>
    <property type="match status" value="1"/>
</dbReference>
<dbReference type="GO" id="GO:0008270">
    <property type="term" value="F:zinc ion binding"/>
    <property type="evidence" value="ECO:0007669"/>
    <property type="project" value="UniProtKB-UniRule"/>
</dbReference>
<feature type="binding site" evidence="6">
    <location>
        <position position="60"/>
    </location>
    <ligand>
        <name>Zn(2+)</name>
        <dbReference type="ChEBI" id="CHEBI:29105"/>
        <label>1</label>
    </ligand>
</feature>
<organism evidence="8 9">
    <name type="scientific">Natranaerovirga hydrolytica</name>
    <dbReference type="NCBI Taxonomy" id="680378"/>
    <lineage>
        <taxon>Bacteria</taxon>
        <taxon>Bacillati</taxon>
        <taxon>Bacillota</taxon>
        <taxon>Clostridia</taxon>
        <taxon>Lachnospirales</taxon>
        <taxon>Natranaerovirgaceae</taxon>
        <taxon>Natranaerovirga</taxon>
    </lineage>
</organism>
<dbReference type="EC" id="3.5.2.3" evidence="6"/>
<feature type="binding site" evidence="6">
    <location>
        <position position="309"/>
    </location>
    <ligand>
        <name>substrate</name>
    </ligand>
</feature>
<evidence type="ECO:0000256" key="3">
    <source>
        <dbReference type="ARBA" id="ARBA00022723"/>
    </source>
</evidence>
<comment type="pathway">
    <text evidence="6">Pyrimidine metabolism; UMP biosynthesis via de novo pathway; (S)-dihydroorotate from bicarbonate: step 3/3.</text>
</comment>
<feature type="binding site" evidence="6">
    <location>
        <begin position="323"/>
        <end position="324"/>
    </location>
    <ligand>
        <name>substrate</name>
    </ligand>
</feature>
<feature type="active site" evidence="6">
    <location>
        <position position="305"/>
    </location>
</feature>
<dbReference type="CDD" id="cd01317">
    <property type="entry name" value="DHOase_IIa"/>
    <property type="match status" value="1"/>
</dbReference>
<dbReference type="PROSITE" id="PS00482">
    <property type="entry name" value="DIHYDROOROTASE_1"/>
    <property type="match status" value="1"/>
</dbReference>
<dbReference type="Gene3D" id="2.30.40.10">
    <property type="entry name" value="Urease, subunit C, domain 1"/>
    <property type="match status" value="1"/>
</dbReference>
<dbReference type="HAMAP" id="MF_00220_B">
    <property type="entry name" value="PyrC_classI_B"/>
    <property type="match status" value="1"/>
</dbReference>
<evidence type="ECO:0000256" key="4">
    <source>
        <dbReference type="ARBA" id="ARBA00022801"/>
    </source>
</evidence>
<dbReference type="InterPro" id="IPR050138">
    <property type="entry name" value="DHOase/Allantoinase_Hydrolase"/>
</dbReference>